<reference evidence="3" key="1">
    <citation type="submission" date="2016-11" db="EMBL/GenBank/DDBJ databases">
        <title>Actinomyces gypaetusis sp. nov. isolated from Gypaetus barbatus in Qinghai Tibet Plateau China.</title>
        <authorList>
            <person name="Meng X."/>
        </authorList>
    </citation>
    <scope>NUCLEOTIDE SEQUENCE [LARGE SCALE GENOMIC DNA]</scope>
    <source>
        <strain evidence="3">DSM 15383</strain>
    </source>
</reference>
<evidence type="ECO:0000259" key="1">
    <source>
        <dbReference type="PROSITE" id="PS50943"/>
    </source>
</evidence>
<sequence>MQYHGKVSGPESLGRMLQQARLVSGLTQRELANQLGTTQKYIWELEAGKPSIMMDRLFAAMQATGMELTATITVPSDQDVTQGAVNHE</sequence>
<dbReference type="SMART" id="SM00530">
    <property type="entry name" value="HTH_XRE"/>
    <property type="match status" value="1"/>
</dbReference>
<dbReference type="PROSITE" id="PS50943">
    <property type="entry name" value="HTH_CROC1"/>
    <property type="match status" value="1"/>
</dbReference>
<gene>
    <name evidence="2" type="ORF">BM477_06390</name>
</gene>
<evidence type="ECO:0000313" key="3">
    <source>
        <dbReference type="Proteomes" id="UP000186465"/>
    </source>
</evidence>
<organism evidence="2 3">
    <name type="scientific">Boudabousia marimammalium</name>
    <dbReference type="NCBI Taxonomy" id="156892"/>
    <lineage>
        <taxon>Bacteria</taxon>
        <taxon>Bacillati</taxon>
        <taxon>Actinomycetota</taxon>
        <taxon>Actinomycetes</taxon>
        <taxon>Actinomycetales</taxon>
        <taxon>Actinomycetaceae</taxon>
        <taxon>Boudabousia</taxon>
    </lineage>
</organism>
<dbReference type="Proteomes" id="UP000186465">
    <property type="component" value="Unassembled WGS sequence"/>
</dbReference>
<dbReference type="Pfam" id="PF13560">
    <property type="entry name" value="HTH_31"/>
    <property type="match status" value="1"/>
</dbReference>
<keyword evidence="3" id="KW-1185">Reference proteome</keyword>
<feature type="domain" description="HTH cro/C1-type" evidence="1">
    <location>
        <begin position="17"/>
        <end position="72"/>
    </location>
</feature>
<dbReference type="SUPFAM" id="SSF47413">
    <property type="entry name" value="lambda repressor-like DNA-binding domains"/>
    <property type="match status" value="1"/>
</dbReference>
<accession>A0A1Q5PLZ6</accession>
<dbReference type="InterPro" id="IPR001387">
    <property type="entry name" value="Cro/C1-type_HTH"/>
</dbReference>
<dbReference type="OrthoDB" id="3255837at2"/>
<dbReference type="Gene3D" id="1.10.260.40">
    <property type="entry name" value="lambda repressor-like DNA-binding domains"/>
    <property type="match status" value="1"/>
</dbReference>
<name>A0A1Q5PLZ6_9ACTO</name>
<comment type="caution">
    <text evidence="2">The sequence shown here is derived from an EMBL/GenBank/DDBJ whole genome shotgun (WGS) entry which is preliminary data.</text>
</comment>
<dbReference type="RefSeq" id="WP_075361855.1">
    <property type="nucleotide sequence ID" value="NZ_MPDM01000006.1"/>
</dbReference>
<protein>
    <submittedName>
        <fullName evidence="2">Transcriptional regulator</fullName>
    </submittedName>
</protein>
<dbReference type="EMBL" id="MPDM01000006">
    <property type="protein sequence ID" value="OKL48085.1"/>
    <property type="molecule type" value="Genomic_DNA"/>
</dbReference>
<dbReference type="GO" id="GO:0003677">
    <property type="term" value="F:DNA binding"/>
    <property type="evidence" value="ECO:0007669"/>
    <property type="project" value="InterPro"/>
</dbReference>
<evidence type="ECO:0000313" key="2">
    <source>
        <dbReference type="EMBL" id="OKL48085.1"/>
    </source>
</evidence>
<dbReference type="STRING" id="156892.BM477_06390"/>
<dbReference type="InterPro" id="IPR010982">
    <property type="entry name" value="Lambda_DNA-bd_dom_sf"/>
</dbReference>
<dbReference type="AlphaFoldDB" id="A0A1Q5PLZ6"/>
<proteinExistence type="predicted"/>
<dbReference type="CDD" id="cd00093">
    <property type="entry name" value="HTH_XRE"/>
    <property type="match status" value="1"/>
</dbReference>